<dbReference type="Proteomes" id="UP001324115">
    <property type="component" value="Unassembled WGS sequence"/>
</dbReference>
<dbReference type="GO" id="GO:0016020">
    <property type="term" value="C:membrane"/>
    <property type="evidence" value="ECO:0007669"/>
    <property type="project" value="UniProtKB-SubCell"/>
</dbReference>
<gene>
    <name evidence="8" type="ORF">RGQ29_028848</name>
</gene>
<feature type="transmembrane region" description="Helical" evidence="7">
    <location>
        <begin position="207"/>
        <end position="228"/>
    </location>
</feature>
<evidence type="ECO:0000256" key="1">
    <source>
        <dbReference type="ARBA" id="ARBA00004141"/>
    </source>
</evidence>
<feature type="region of interest" description="Disordered" evidence="6">
    <location>
        <begin position="1"/>
        <end position="22"/>
    </location>
</feature>
<feature type="compositionally biased region" description="Polar residues" evidence="6">
    <location>
        <begin position="11"/>
        <end position="20"/>
    </location>
</feature>
<evidence type="ECO:0000256" key="4">
    <source>
        <dbReference type="ARBA" id="ARBA00022989"/>
    </source>
</evidence>
<reference evidence="8 9" key="1">
    <citation type="journal article" date="2023" name="G3 (Bethesda)">
        <title>A haplotype-resolved chromosome-scale genome for Quercus rubra L. provides insights into the genetics of adaptive traits for red oak species.</title>
        <authorList>
            <person name="Kapoor B."/>
            <person name="Jenkins J."/>
            <person name="Schmutz J."/>
            <person name="Zhebentyayeva T."/>
            <person name="Kuelheim C."/>
            <person name="Coggeshall M."/>
            <person name="Heim C."/>
            <person name="Lasky J.R."/>
            <person name="Leites L."/>
            <person name="Islam-Faridi N."/>
            <person name="Romero-Severson J."/>
            <person name="DeLeo V.L."/>
            <person name="Lucas S.M."/>
            <person name="Lazic D."/>
            <person name="Gailing O."/>
            <person name="Carlson J."/>
            <person name="Staton M."/>
        </authorList>
    </citation>
    <scope>NUCLEOTIDE SEQUENCE [LARGE SCALE GENOMIC DNA]</scope>
    <source>
        <strain evidence="8">Pseudo-F2</strain>
    </source>
</reference>
<accession>A0AAN7EUV1</accession>
<feature type="transmembrane region" description="Helical" evidence="7">
    <location>
        <begin position="182"/>
        <end position="201"/>
    </location>
</feature>
<feature type="transmembrane region" description="Helical" evidence="7">
    <location>
        <begin position="527"/>
        <end position="544"/>
    </location>
</feature>
<feature type="transmembrane region" description="Helical" evidence="7">
    <location>
        <begin position="100"/>
        <end position="121"/>
    </location>
</feature>
<feature type="transmembrane region" description="Helical" evidence="7">
    <location>
        <begin position="449"/>
        <end position="475"/>
    </location>
</feature>
<dbReference type="AlphaFoldDB" id="A0AAN7EUV1"/>
<sequence length="565" mass="63004">MESLHFEEGAQAQQEASNNNDSKRGGWVTFPFIIGSHMSLTLVAGGWASNLLVYLITEYNIKSIAATKIFNIAFGCNFLFPIAAAIISDSFSGSFPVVSIFAFVSLLGMIMFTLTAVIHSWRPPQCVIGSYPCETPSNFQYAVIYMTLLLASLGVGGTRFTIATMGAEQFDKANDQGIFFNWYYLTLYIANAISFSAIVYIQDNVSWGLGFGICAIVNVIGLAVFIMGKKFYCQVKSKGSPFTSIARVMVAAIRKRKILRSFGSHNYYFGTTEALKMEDDASMKSLRFLNRAALITEDDKQLDGYYARSWRLCTMEEVEALKTLIKLIPLWSTGIFLSISIGISSSLITLQALTLNRHIGPHFKFPAGSFLLFNFLATTISIFIVDRFFTPMWRNLTHRPLTPIQRIGIGHVINILSLVGYALIEIRRLHVVRTHSYTNQPSLVVPMSAFWLVVPLAIVGIGEGFHLPGSVALYYQEFPKSLKSMSTAMISLLLAIGFFLSSAIIDLVKRTTIWLPDDINVGRVDNVYWMLTVIGVVNFGYYIICAKLYKYQNIEEHDGDSRSAL</sequence>
<dbReference type="EMBL" id="JAXUIC010000008">
    <property type="protein sequence ID" value="KAK4578940.1"/>
    <property type="molecule type" value="Genomic_DNA"/>
</dbReference>
<evidence type="ECO:0000256" key="5">
    <source>
        <dbReference type="ARBA" id="ARBA00023136"/>
    </source>
</evidence>
<keyword evidence="4 7" id="KW-1133">Transmembrane helix</keyword>
<feature type="transmembrane region" description="Helical" evidence="7">
    <location>
        <begin position="141"/>
        <end position="162"/>
    </location>
</feature>
<evidence type="ECO:0000256" key="6">
    <source>
        <dbReference type="SAM" id="MobiDB-lite"/>
    </source>
</evidence>
<dbReference type="Pfam" id="PF00854">
    <property type="entry name" value="PTR2"/>
    <property type="match status" value="1"/>
</dbReference>
<comment type="caution">
    <text evidence="8">The sequence shown here is derived from an EMBL/GenBank/DDBJ whole genome shotgun (WGS) entry which is preliminary data.</text>
</comment>
<comment type="similarity">
    <text evidence="2">Belongs to the major facilitator superfamily. Proton-dependent oligopeptide transporter (POT/PTR) (TC 2.A.17) family.</text>
</comment>
<feature type="transmembrane region" description="Helical" evidence="7">
    <location>
        <begin position="365"/>
        <end position="385"/>
    </location>
</feature>
<feature type="transmembrane region" description="Helical" evidence="7">
    <location>
        <begin position="406"/>
        <end position="424"/>
    </location>
</feature>
<keyword evidence="9" id="KW-1185">Reference proteome</keyword>
<feature type="transmembrane region" description="Helical" evidence="7">
    <location>
        <begin position="27"/>
        <end position="49"/>
    </location>
</feature>
<proteinExistence type="inferred from homology"/>
<comment type="subcellular location">
    <subcellularLocation>
        <location evidence="1">Membrane</location>
        <topology evidence="1">Multi-pass membrane protein</topology>
    </subcellularLocation>
</comment>
<dbReference type="Gene3D" id="1.20.1250.20">
    <property type="entry name" value="MFS general substrate transporter like domains"/>
    <property type="match status" value="1"/>
</dbReference>
<name>A0AAN7EUV1_QUERU</name>
<evidence type="ECO:0000313" key="8">
    <source>
        <dbReference type="EMBL" id="KAK4578940.1"/>
    </source>
</evidence>
<evidence type="ECO:0000313" key="9">
    <source>
        <dbReference type="Proteomes" id="UP001324115"/>
    </source>
</evidence>
<dbReference type="GO" id="GO:0022857">
    <property type="term" value="F:transmembrane transporter activity"/>
    <property type="evidence" value="ECO:0007669"/>
    <property type="project" value="InterPro"/>
</dbReference>
<dbReference type="SUPFAM" id="SSF103473">
    <property type="entry name" value="MFS general substrate transporter"/>
    <property type="match status" value="1"/>
</dbReference>
<evidence type="ECO:0000256" key="3">
    <source>
        <dbReference type="ARBA" id="ARBA00022692"/>
    </source>
</evidence>
<dbReference type="PANTHER" id="PTHR11654">
    <property type="entry name" value="OLIGOPEPTIDE TRANSPORTER-RELATED"/>
    <property type="match status" value="1"/>
</dbReference>
<protein>
    <submittedName>
        <fullName evidence="8">Uncharacterized protein</fullName>
    </submittedName>
</protein>
<dbReference type="InterPro" id="IPR000109">
    <property type="entry name" value="POT_fam"/>
</dbReference>
<feature type="transmembrane region" description="Helical" evidence="7">
    <location>
        <begin position="487"/>
        <end position="507"/>
    </location>
</feature>
<dbReference type="InterPro" id="IPR036259">
    <property type="entry name" value="MFS_trans_sf"/>
</dbReference>
<keyword evidence="5 7" id="KW-0472">Membrane</keyword>
<keyword evidence="3 7" id="KW-0812">Transmembrane</keyword>
<evidence type="ECO:0000256" key="2">
    <source>
        <dbReference type="ARBA" id="ARBA00005982"/>
    </source>
</evidence>
<organism evidence="8 9">
    <name type="scientific">Quercus rubra</name>
    <name type="common">Northern red oak</name>
    <name type="synonym">Quercus borealis</name>
    <dbReference type="NCBI Taxonomy" id="3512"/>
    <lineage>
        <taxon>Eukaryota</taxon>
        <taxon>Viridiplantae</taxon>
        <taxon>Streptophyta</taxon>
        <taxon>Embryophyta</taxon>
        <taxon>Tracheophyta</taxon>
        <taxon>Spermatophyta</taxon>
        <taxon>Magnoliopsida</taxon>
        <taxon>eudicotyledons</taxon>
        <taxon>Gunneridae</taxon>
        <taxon>Pentapetalae</taxon>
        <taxon>rosids</taxon>
        <taxon>fabids</taxon>
        <taxon>Fagales</taxon>
        <taxon>Fagaceae</taxon>
        <taxon>Quercus</taxon>
    </lineage>
</organism>
<evidence type="ECO:0000256" key="7">
    <source>
        <dbReference type="SAM" id="Phobius"/>
    </source>
</evidence>
<feature type="transmembrane region" description="Helical" evidence="7">
    <location>
        <begin position="330"/>
        <end position="353"/>
    </location>
</feature>
<feature type="transmembrane region" description="Helical" evidence="7">
    <location>
        <begin position="69"/>
        <end position="88"/>
    </location>
</feature>